<dbReference type="PROSITE" id="PS01124">
    <property type="entry name" value="HTH_ARAC_FAMILY_2"/>
    <property type="match status" value="1"/>
</dbReference>
<dbReference type="EMBL" id="JAUSWJ010000001">
    <property type="protein sequence ID" value="MDQ0518038.1"/>
    <property type="molecule type" value="Genomic_DNA"/>
</dbReference>
<keyword evidence="7" id="KW-1185">Reference proteome</keyword>
<keyword evidence="4" id="KW-0804">Transcription</keyword>
<proteinExistence type="predicted"/>
<evidence type="ECO:0000256" key="2">
    <source>
        <dbReference type="ARBA" id="ARBA00023125"/>
    </source>
</evidence>
<sequence>MPDDFISTEPPQRGVQRLLARFGGHAYDLHRHETYAVGATLLGAQGFRYRGAGRISARGQCMVLHPDEWHDGRSATPDGFLYRMVYLDPDRVLAALGGRGPLPFVGEAVAEDAVLATLIDEFFASFPEPADPLAVDGFLADCAGRLARRAGLAPADRSKPLARMRRVKALIDAEFDRPIASEDIERVSGLDRFETARHFRAFVGTSPHRYLVGRRLAVAHRRIARGEALADVAAETGFSDQSHLTRAFKGRYGLTPGRFRALLAAGGAGFR</sequence>
<organism evidence="6 7">
    <name type="scientific">Kaistia geumhonensis</name>
    <dbReference type="NCBI Taxonomy" id="410839"/>
    <lineage>
        <taxon>Bacteria</taxon>
        <taxon>Pseudomonadati</taxon>
        <taxon>Pseudomonadota</taxon>
        <taxon>Alphaproteobacteria</taxon>
        <taxon>Hyphomicrobiales</taxon>
        <taxon>Kaistiaceae</taxon>
        <taxon>Kaistia</taxon>
    </lineage>
</organism>
<evidence type="ECO:0000256" key="4">
    <source>
        <dbReference type="ARBA" id="ARBA00023163"/>
    </source>
</evidence>
<gene>
    <name evidence="6" type="ORF">QO015_003651</name>
</gene>
<name>A0ABU0MB76_9HYPH</name>
<reference evidence="6 7" key="1">
    <citation type="submission" date="2023-07" db="EMBL/GenBank/DDBJ databases">
        <title>Genomic Encyclopedia of Type Strains, Phase IV (KMG-IV): sequencing the most valuable type-strain genomes for metagenomic binning, comparative biology and taxonomic classification.</title>
        <authorList>
            <person name="Goeker M."/>
        </authorList>
    </citation>
    <scope>NUCLEOTIDE SEQUENCE [LARGE SCALE GENOMIC DNA]</scope>
    <source>
        <strain evidence="6 7">B1-1</strain>
    </source>
</reference>
<dbReference type="Proteomes" id="UP001223743">
    <property type="component" value="Unassembled WGS sequence"/>
</dbReference>
<evidence type="ECO:0000313" key="7">
    <source>
        <dbReference type="Proteomes" id="UP001223743"/>
    </source>
</evidence>
<dbReference type="InterPro" id="IPR037923">
    <property type="entry name" value="HTH-like"/>
</dbReference>
<dbReference type="InterPro" id="IPR018060">
    <property type="entry name" value="HTH_AraC"/>
</dbReference>
<keyword evidence="1" id="KW-0805">Transcription regulation</keyword>
<dbReference type="InterPro" id="IPR003313">
    <property type="entry name" value="AraC-bd"/>
</dbReference>
<dbReference type="PRINTS" id="PR00032">
    <property type="entry name" value="HTHARAC"/>
</dbReference>
<evidence type="ECO:0000313" key="6">
    <source>
        <dbReference type="EMBL" id="MDQ0518038.1"/>
    </source>
</evidence>
<evidence type="ECO:0000259" key="5">
    <source>
        <dbReference type="PROSITE" id="PS01124"/>
    </source>
</evidence>
<dbReference type="InterPro" id="IPR050204">
    <property type="entry name" value="AraC_XylS_family_regulators"/>
</dbReference>
<accession>A0ABU0MB76</accession>
<dbReference type="InterPro" id="IPR009057">
    <property type="entry name" value="Homeodomain-like_sf"/>
</dbReference>
<evidence type="ECO:0000256" key="3">
    <source>
        <dbReference type="ARBA" id="ARBA00023159"/>
    </source>
</evidence>
<keyword evidence="3" id="KW-0010">Activator</keyword>
<protein>
    <submittedName>
        <fullName evidence="6">AraC-like DNA-binding protein</fullName>
    </submittedName>
</protein>
<feature type="domain" description="HTH araC/xylS-type" evidence="5">
    <location>
        <begin position="165"/>
        <end position="262"/>
    </location>
</feature>
<dbReference type="Pfam" id="PF12833">
    <property type="entry name" value="HTH_18"/>
    <property type="match status" value="1"/>
</dbReference>
<dbReference type="PANTHER" id="PTHR46796">
    <property type="entry name" value="HTH-TYPE TRANSCRIPTIONAL ACTIVATOR RHAS-RELATED"/>
    <property type="match status" value="1"/>
</dbReference>
<dbReference type="SUPFAM" id="SSF51215">
    <property type="entry name" value="Regulatory protein AraC"/>
    <property type="match status" value="1"/>
</dbReference>
<dbReference type="SMART" id="SM00342">
    <property type="entry name" value="HTH_ARAC"/>
    <property type="match status" value="1"/>
</dbReference>
<dbReference type="RefSeq" id="WP_266283452.1">
    <property type="nucleotide sequence ID" value="NZ_JAPKNF010000003.1"/>
</dbReference>
<dbReference type="SUPFAM" id="SSF46689">
    <property type="entry name" value="Homeodomain-like"/>
    <property type="match status" value="2"/>
</dbReference>
<dbReference type="PANTHER" id="PTHR46796:SF2">
    <property type="entry name" value="TRANSCRIPTIONAL REGULATORY PROTEIN"/>
    <property type="match status" value="1"/>
</dbReference>
<comment type="caution">
    <text evidence="6">The sequence shown here is derived from an EMBL/GenBank/DDBJ whole genome shotgun (WGS) entry which is preliminary data.</text>
</comment>
<evidence type="ECO:0000256" key="1">
    <source>
        <dbReference type="ARBA" id="ARBA00023015"/>
    </source>
</evidence>
<dbReference type="Gene3D" id="1.10.10.60">
    <property type="entry name" value="Homeodomain-like"/>
    <property type="match status" value="1"/>
</dbReference>
<dbReference type="InterPro" id="IPR020449">
    <property type="entry name" value="Tscrpt_reg_AraC-type_HTH"/>
</dbReference>
<dbReference type="Pfam" id="PF02311">
    <property type="entry name" value="AraC_binding"/>
    <property type="match status" value="1"/>
</dbReference>
<keyword evidence="2" id="KW-0238">DNA-binding</keyword>